<comment type="subcellular location">
    <subcellularLocation>
        <location evidence="2">Cell outer membrane</location>
    </subcellularLocation>
    <subcellularLocation>
        <location evidence="1">Cell surface</location>
    </subcellularLocation>
</comment>
<organism evidence="11 12">
    <name type="scientific">Escherichia coli</name>
    <dbReference type="NCBI Taxonomy" id="562"/>
    <lineage>
        <taxon>Bacteria</taxon>
        <taxon>Pseudomonadati</taxon>
        <taxon>Pseudomonadota</taxon>
        <taxon>Gammaproteobacteria</taxon>
        <taxon>Enterobacterales</taxon>
        <taxon>Enterobacteriaceae</taxon>
        <taxon>Escherichia</taxon>
    </lineage>
</organism>
<dbReference type="Gene3D" id="6.10.250.1980">
    <property type="match status" value="1"/>
</dbReference>
<evidence type="ECO:0000256" key="1">
    <source>
        <dbReference type="ARBA" id="ARBA00004241"/>
    </source>
</evidence>
<dbReference type="GO" id="GO:0009279">
    <property type="term" value="C:cell outer membrane"/>
    <property type="evidence" value="ECO:0007669"/>
    <property type="project" value="UniProtKB-SubCell"/>
</dbReference>
<feature type="coiled-coil region" evidence="8">
    <location>
        <begin position="273"/>
        <end position="307"/>
    </location>
</feature>
<feature type="domain" description="Trimeric autotransporter adhesin YadA-like C-terminal membrane anchor" evidence="10">
    <location>
        <begin position="315"/>
        <end position="373"/>
    </location>
</feature>
<dbReference type="Gene3D" id="3.30.1300.30">
    <property type="entry name" value="GSPII I/J protein-like"/>
    <property type="match status" value="1"/>
</dbReference>
<feature type="signal peptide" evidence="9">
    <location>
        <begin position="1"/>
        <end position="26"/>
    </location>
</feature>
<evidence type="ECO:0000256" key="8">
    <source>
        <dbReference type="SAM" id="Coils"/>
    </source>
</evidence>
<evidence type="ECO:0000313" key="12">
    <source>
        <dbReference type="Proteomes" id="UP000306700"/>
    </source>
</evidence>
<dbReference type="EMBL" id="RRNI01000064">
    <property type="protein sequence ID" value="TJH15558.1"/>
    <property type="molecule type" value="Genomic_DNA"/>
</dbReference>
<evidence type="ECO:0000313" key="11">
    <source>
        <dbReference type="EMBL" id="TJH15558.1"/>
    </source>
</evidence>
<keyword evidence="3" id="KW-1134">Transmembrane beta strand</keyword>
<reference evidence="11 12" key="1">
    <citation type="submission" date="2018-12" db="EMBL/GenBank/DDBJ databases">
        <title>Food and Water Safety Consortium.</title>
        <authorList>
            <person name="Tyson S."/>
            <person name="Peterson C.-L."/>
            <person name="Olson A."/>
            <person name="Tyler S."/>
            <person name="Cabral J."/>
            <person name="Lynch T."/>
            <person name="Knox N."/>
            <person name="Van Domselaar G."/>
            <person name="Graham M."/>
        </authorList>
    </citation>
    <scope>NUCLEOTIDE SEQUENCE [LARGE SCALE GENOMIC DNA]</scope>
    <source>
        <strain evidence="11 12">FWSEC0384</strain>
    </source>
</reference>
<keyword evidence="7" id="KW-0998">Cell outer membrane</keyword>
<proteinExistence type="predicted"/>
<keyword evidence="6" id="KW-0472">Membrane</keyword>
<keyword evidence="4" id="KW-0812">Transmembrane</keyword>
<evidence type="ECO:0000256" key="9">
    <source>
        <dbReference type="SAM" id="SignalP"/>
    </source>
</evidence>
<name>A0AAQ2DQD4_ECOLX</name>
<feature type="chain" id="PRO_5043035857" description="Trimeric autotransporter adhesin YadA-like C-terminal membrane anchor domain-containing protein" evidence="9">
    <location>
        <begin position="27"/>
        <end position="373"/>
    </location>
</feature>
<dbReference type="GO" id="GO:0009986">
    <property type="term" value="C:cell surface"/>
    <property type="evidence" value="ECO:0007669"/>
    <property type="project" value="UniProtKB-SubCell"/>
</dbReference>
<dbReference type="InterPro" id="IPR005594">
    <property type="entry name" value="YadA_C"/>
</dbReference>
<sequence length="373" mass="39945">MSKKFSKTILSSAVAGLMLVSSGALALDIPVKDSDYLIRINDSNNELASVIDTKTNKEVLGAINTTLGSVMTWNEQDAKKVEEFIKTLPPEQQHVGLQMAMQQILFPVDSPSLKLDKLNSGTLTKADIDAVVSLKTDVSKAISIETAPAYVAAVRSGGNSDAAVAAAKDGPGVLQEYNRIVTNIDQLNKDTTFAMDADGNITLDETAGTGERYGVKDVVAEVVEDTTVRVAEDGSLTTARNTQTTKRVNEAVVDLDKSVRTNSQDIATNRKAIQSNSRQLQEHNARLNDHQRQIRENHEEMKRAAAQSAALAGLFQPYSVGKFNATAALGGYSDKQAVAVGVGYRFNEQTAAKAGIAASDGDVSYNVGVNFEF</sequence>
<dbReference type="Proteomes" id="UP000306700">
    <property type="component" value="Unassembled WGS sequence"/>
</dbReference>
<dbReference type="RefSeq" id="WP_032308943.1">
    <property type="nucleotide sequence ID" value="NZ_CAJSHK010000092.1"/>
</dbReference>
<comment type="caution">
    <text evidence="11">The sequence shown here is derived from an EMBL/GenBank/DDBJ whole genome shotgun (WGS) entry which is preliminary data.</text>
</comment>
<dbReference type="SUPFAM" id="SSF54523">
    <property type="entry name" value="Pili subunits"/>
    <property type="match status" value="1"/>
</dbReference>
<dbReference type="AlphaFoldDB" id="A0AAQ2DQD4"/>
<evidence type="ECO:0000256" key="5">
    <source>
        <dbReference type="ARBA" id="ARBA00022729"/>
    </source>
</evidence>
<dbReference type="InterPro" id="IPR045584">
    <property type="entry name" value="Pilin-like"/>
</dbReference>
<accession>A0AAQ2DQD4</accession>
<dbReference type="Pfam" id="PF03895">
    <property type="entry name" value="YadA_anchor"/>
    <property type="match status" value="1"/>
</dbReference>
<keyword evidence="8" id="KW-0175">Coiled coil</keyword>
<evidence type="ECO:0000256" key="4">
    <source>
        <dbReference type="ARBA" id="ARBA00022692"/>
    </source>
</evidence>
<keyword evidence="5 9" id="KW-0732">Signal</keyword>
<evidence type="ECO:0000256" key="3">
    <source>
        <dbReference type="ARBA" id="ARBA00022452"/>
    </source>
</evidence>
<gene>
    <name evidence="11" type="ORF">C9160_25870</name>
</gene>
<protein>
    <recommendedName>
        <fullName evidence="10">Trimeric autotransporter adhesin YadA-like C-terminal membrane anchor domain-containing protein</fullName>
    </recommendedName>
</protein>
<evidence type="ECO:0000256" key="7">
    <source>
        <dbReference type="ARBA" id="ARBA00023237"/>
    </source>
</evidence>
<evidence type="ECO:0000259" key="10">
    <source>
        <dbReference type="Pfam" id="PF03895"/>
    </source>
</evidence>
<evidence type="ECO:0000256" key="6">
    <source>
        <dbReference type="ARBA" id="ARBA00023136"/>
    </source>
</evidence>
<evidence type="ECO:0000256" key="2">
    <source>
        <dbReference type="ARBA" id="ARBA00004442"/>
    </source>
</evidence>